<reference evidence="1" key="1">
    <citation type="submission" date="2010-07" db="EMBL/GenBank/DDBJ databases">
        <title>Complete sequence of Clostridium saccharolyticum WM1.</title>
        <authorList>
            <consortium name="US DOE Joint Genome Institute"/>
            <person name="Lucas S."/>
            <person name="Copeland A."/>
            <person name="Lapidus A."/>
            <person name="Cheng J.-F."/>
            <person name="Bruce D."/>
            <person name="Goodwin L."/>
            <person name="Pitluck S."/>
            <person name="Chertkov O."/>
            <person name="Detter J.C."/>
            <person name="Han C."/>
            <person name="Tapia R."/>
            <person name="Land M."/>
            <person name="Hauser L."/>
            <person name="Chang Y.-J."/>
            <person name="Jeffries C."/>
            <person name="Kyrpides N."/>
            <person name="Ivanova N."/>
            <person name="Mikhailova N."/>
            <person name="Mouttaki H."/>
            <person name="Lin L."/>
            <person name="Zhou J."/>
            <person name="Hemme C.L."/>
            <person name="Woyke T."/>
        </authorList>
    </citation>
    <scope>NUCLEOTIDE SEQUENCE [LARGE SCALE GENOMIC DNA]</scope>
    <source>
        <strain evidence="1">WM1</strain>
    </source>
</reference>
<dbReference type="InterPro" id="IPR056982">
    <property type="entry name" value="Phage_ProQ_C-like"/>
</dbReference>
<gene>
    <name evidence="1" type="ordered locus">Closa_1374</name>
</gene>
<dbReference type="EMBL" id="CP002109">
    <property type="protein sequence ID" value="ADL03976.1"/>
    <property type="molecule type" value="Genomic_DNA"/>
</dbReference>
<dbReference type="RefSeq" id="WP_013272071.1">
    <property type="nucleotide sequence ID" value="NC_014376.1"/>
</dbReference>
<dbReference type="KEGG" id="csh:Closa_1374"/>
<organism evidence="1 2">
    <name type="scientific">Lacrimispora saccharolytica (strain ATCC 35040 / DSM 2544 / NRCC 2533 / WM1)</name>
    <name type="common">Clostridium saccharolyticum</name>
    <dbReference type="NCBI Taxonomy" id="610130"/>
    <lineage>
        <taxon>Bacteria</taxon>
        <taxon>Bacillati</taxon>
        <taxon>Bacillota</taxon>
        <taxon>Clostridia</taxon>
        <taxon>Lachnospirales</taxon>
        <taxon>Lachnospiraceae</taxon>
        <taxon>Lacrimispora</taxon>
    </lineage>
</organism>
<keyword evidence="2" id="KW-1185">Reference proteome</keyword>
<dbReference type="Pfam" id="PF24203">
    <property type="entry name" value="Phage_ProQ_C_like"/>
    <property type="match status" value="1"/>
</dbReference>
<evidence type="ECO:0000313" key="1">
    <source>
        <dbReference type="EMBL" id="ADL03976.1"/>
    </source>
</evidence>
<proteinExistence type="predicted"/>
<dbReference type="eggNOG" id="ENOG5033WMX">
    <property type="taxonomic scope" value="Bacteria"/>
</dbReference>
<dbReference type="HOGENOM" id="CLU_2104786_0_0_9"/>
<dbReference type="STRING" id="610130.Closa_1374"/>
<dbReference type="OrthoDB" id="2082937at2"/>
<evidence type="ECO:0000313" key="2">
    <source>
        <dbReference type="Proteomes" id="UP000001662"/>
    </source>
</evidence>
<name>D9R901_LACSW</name>
<accession>D9R901</accession>
<dbReference type="AlphaFoldDB" id="D9R901"/>
<protein>
    <submittedName>
        <fullName evidence="1">Uncharacterized protein</fullName>
    </submittedName>
</protein>
<dbReference type="PaxDb" id="610130-Closa_1374"/>
<sequence length="115" mass="13654">MTVKDFDVGQKVFIINMYEGRNCEPEIREAKVKAVGRKYVTIDNGNRYEHEERFCYGLVQNTDYGEITYLCPSRTDANNYIEQSKLSKWLSNITWIKCRKYTLEQLRKVKEILVD</sequence>
<dbReference type="Proteomes" id="UP000001662">
    <property type="component" value="Chromosome"/>
</dbReference>